<keyword evidence="2" id="KW-1185">Reference proteome</keyword>
<sequence length="95" mass="11108">MNLLYINLTLIQQMTFWSPAADNRTGNHGRRPSPLPPLSLQCADLFFSFFKNFEIRFHVLILFFYQQIIRFGTHQDIGLQHENHDLAGRAVNLFS</sequence>
<dbReference type="Proteomes" id="UP001140949">
    <property type="component" value="Unassembled WGS sequence"/>
</dbReference>
<gene>
    <name evidence="1" type="ORF">M6B38_268880</name>
</gene>
<dbReference type="EMBL" id="JANAVB010003398">
    <property type="protein sequence ID" value="KAJ6849926.1"/>
    <property type="molecule type" value="Genomic_DNA"/>
</dbReference>
<evidence type="ECO:0000313" key="2">
    <source>
        <dbReference type="Proteomes" id="UP001140949"/>
    </source>
</evidence>
<dbReference type="AlphaFoldDB" id="A0AAX6I9J4"/>
<name>A0AAX6I9J4_IRIPA</name>
<comment type="caution">
    <text evidence="1">The sequence shown here is derived from an EMBL/GenBank/DDBJ whole genome shotgun (WGS) entry which is preliminary data.</text>
</comment>
<organism evidence="1 2">
    <name type="scientific">Iris pallida</name>
    <name type="common">Sweet iris</name>
    <dbReference type="NCBI Taxonomy" id="29817"/>
    <lineage>
        <taxon>Eukaryota</taxon>
        <taxon>Viridiplantae</taxon>
        <taxon>Streptophyta</taxon>
        <taxon>Embryophyta</taxon>
        <taxon>Tracheophyta</taxon>
        <taxon>Spermatophyta</taxon>
        <taxon>Magnoliopsida</taxon>
        <taxon>Liliopsida</taxon>
        <taxon>Asparagales</taxon>
        <taxon>Iridaceae</taxon>
        <taxon>Iridoideae</taxon>
        <taxon>Irideae</taxon>
        <taxon>Iris</taxon>
    </lineage>
</organism>
<proteinExistence type="predicted"/>
<accession>A0AAX6I9J4</accession>
<reference evidence="1" key="2">
    <citation type="submission" date="2023-04" db="EMBL/GenBank/DDBJ databases">
        <authorList>
            <person name="Bruccoleri R.E."/>
            <person name="Oakeley E.J."/>
            <person name="Faust A.-M."/>
            <person name="Dessus-Babus S."/>
            <person name="Altorfer M."/>
            <person name="Burckhardt D."/>
            <person name="Oertli M."/>
            <person name="Naumann U."/>
            <person name="Petersen F."/>
            <person name="Wong J."/>
        </authorList>
    </citation>
    <scope>NUCLEOTIDE SEQUENCE</scope>
    <source>
        <strain evidence="1">GSM-AAB239-AS_SAM_17_03QT</strain>
        <tissue evidence="1">Leaf</tissue>
    </source>
</reference>
<reference evidence="1" key="1">
    <citation type="journal article" date="2023" name="GigaByte">
        <title>Genome assembly of the bearded iris, Iris pallida Lam.</title>
        <authorList>
            <person name="Bruccoleri R.E."/>
            <person name="Oakeley E.J."/>
            <person name="Faust A.M.E."/>
            <person name="Altorfer M."/>
            <person name="Dessus-Babus S."/>
            <person name="Burckhardt D."/>
            <person name="Oertli M."/>
            <person name="Naumann U."/>
            <person name="Petersen F."/>
            <person name="Wong J."/>
        </authorList>
    </citation>
    <scope>NUCLEOTIDE SEQUENCE</scope>
    <source>
        <strain evidence="1">GSM-AAB239-AS_SAM_17_03QT</strain>
    </source>
</reference>
<protein>
    <submittedName>
        <fullName evidence="1">Uncharacterized protein</fullName>
    </submittedName>
</protein>
<evidence type="ECO:0000313" key="1">
    <source>
        <dbReference type="EMBL" id="KAJ6849926.1"/>
    </source>
</evidence>